<evidence type="ECO:0000256" key="1">
    <source>
        <dbReference type="SAM" id="MobiDB-lite"/>
    </source>
</evidence>
<accession>A0A1Q9E4K1</accession>
<comment type="caution">
    <text evidence="2">The sequence shown here is derived from an EMBL/GenBank/DDBJ whole genome shotgun (WGS) entry which is preliminary data.</text>
</comment>
<organism evidence="2 3">
    <name type="scientific">Symbiodinium microadriaticum</name>
    <name type="common">Dinoflagellate</name>
    <name type="synonym">Zooxanthella microadriatica</name>
    <dbReference type="NCBI Taxonomy" id="2951"/>
    <lineage>
        <taxon>Eukaryota</taxon>
        <taxon>Sar</taxon>
        <taxon>Alveolata</taxon>
        <taxon>Dinophyceae</taxon>
        <taxon>Suessiales</taxon>
        <taxon>Symbiodiniaceae</taxon>
        <taxon>Symbiodinium</taxon>
    </lineage>
</organism>
<name>A0A1Q9E4K1_SYMMI</name>
<evidence type="ECO:0000313" key="2">
    <source>
        <dbReference type="EMBL" id="OLQ02362.1"/>
    </source>
</evidence>
<dbReference type="EMBL" id="LSRX01000265">
    <property type="protein sequence ID" value="OLQ02362.1"/>
    <property type="molecule type" value="Genomic_DNA"/>
</dbReference>
<dbReference type="AlphaFoldDB" id="A0A1Q9E4K1"/>
<proteinExistence type="predicted"/>
<feature type="region of interest" description="Disordered" evidence="1">
    <location>
        <begin position="113"/>
        <end position="181"/>
    </location>
</feature>
<keyword evidence="3" id="KW-1185">Reference proteome</keyword>
<dbReference type="OrthoDB" id="422645at2759"/>
<dbReference type="Proteomes" id="UP000186817">
    <property type="component" value="Unassembled WGS sequence"/>
</dbReference>
<sequence>MPEDGLSDSLKDGITKIKCYMESSLERSDVFLNGSTQLMPRQGNEVFNWMQNTFGEGMPKLSSVPKTAEHIQGLARRLENELSAQIDEQLQNELDPEIDDEVDPEAQARVLQKSSLLDSMQFESDRPKKKKKGAAAGPAAPGTVATVAAGLSSTSRPTSEPAAAILDNASATSGGSKRKKVEGEMAELDEEMQMVAQFHIEHGSKFGSVRSLANLRLRNFMSPTTGHAARKIRDNMAKYAGDSQQFRLLSSRIRSCEVVQVLVTNSAQTLVENEEADEKMKLLEALAPSLTVNLQAKLGLMCAIRTFAAFLQDIESTKGELSQEQRESKSQVIVDCVLPSLSKASWQYEAPCIGSLLNDCMLKLESTTEDIATGIEDEAKAQEAMDAVVLECKKMLQDAGAILLDFMGCNSLFQIFKMLLQYRPGMSIFVPVMLQGVLDAKEATEALKERDVESMLSESWESLHSVLDRCERMLRLMACVLALQLPESMTPLCSGDFTWLVEKVPSTFPEKTFRDVVDTETDWRAICKDIVQTAGSTTRLQPQLLRTMSSIEQLSSGQVPFTADRLTALHQEIVELSEGLRQVHVEGLKQKAKDCFCKHGEKILAGSVNDSEMKSRDVEALLQCLSFFQNESSVVDTMKEVQEWANEHAQSMALTDLKDLAALSASSGLADLTKVQEIMPRLRKLQNDEKTEDVYEAVLSLVVHSLLSLMKEVKQGRLPQTTMIKRLGLIDGLAALVLDPQDLRAKAVKTHATLLKSGASLARTIHDFEKTGKDVEMRFSRDKNNVGLLGVLKVSAVFQQNVVQLKTAFEALTESIQNEMEAPEASAQQDESAATEDATMEPTEAADAMAALVAVVTDADDAEAGAKEKDQDAAGSAAAHKEPRSVQLLTLELLGIDSPGCFAGHLTSDVIVDGMLRVLSMRDESLRKRVKEFDAVLSKVTGENDWKRGFDGSSPIETVLDTSKKTIVSMPQRGAALGKLLDSISQETGYETSDNTAFLDACQASAFSKHELAASLDDLNSICNESRQLLLDGRVIFAEQVIALALLLPQEEVVKAKRLIEDVHAAVVGKKDGLDDNMIQPSLWTAAQKLMGTRPGSA</sequence>
<protein>
    <submittedName>
        <fullName evidence="2">Uncharacterized protein</fullName>
    </submittedName>
</protein>
<feature type="region of interest" description="Disordered" evidence="1">
    <location>
        <begin position="862"/>
        <end position="881"/>
    </location>
</feature>
<feature type="region of interest" description="Disordered" evidence="1">
    <location>
        <begin position="820"/>
        <end position="842"/>
    </location>
</feature>
<gene>
    <name evidence="2" type="ORF">AK812_SmicGene14762</name>
</gene>
<feature type="compositionally biased region" description="Low complexity" evidence="1">
    <location>
        <begin position="134"/>
        <end position="150"/>
    </location>
</feature>
<feature type="compositionally biased region" description="Polar residues" evidence="1">
    <location>
        <begin position="113"/>
        <end position="122"/>
    </location>
</feature>
<reference evidence="2 3" key="1">
    <citation type="submission" date="2016-02" db="EMBL/GenBank/DDBJ databases">
        <title>Genome analysis of coral dinoflagellate symbionts highlights evolutionary adaptations to a symbiotic lifestyle.</title>
        <authorList>
            <person name="Aranda M."/>
            <person name="Li Y."/>
            <person name="Liew Y.J."/>
            <person name="Baumgarten S."/>
            <person name="Simakov O."/>
            <person name="Wilson M."/>
            <person name="Piel J."/>
            <person name="Ashoor H."/>
            <person name="Bougouffa S."/>
            <person name="Bajic V.B."/>
            <person name="Ryu T."/>
            <person name="Ravasi T."/>
            <person name="Bayer T."/>
            <person name="Micklem G."/>
            <person name="Kim H."/>
            <person name="Bhak J."/>
            <person name="Lajeunesse T.C."/>
            <person name="Voolstra C.R."/>
        </authorList>
    </citation>
    <scope>NUCLEOTIDE SEQUENCE [LARGE SCALE GENOMIC DNA]</scope>
    <source>
        <strain evidence="2 3">CCMP2467</strain>
    </source>
</reference>
<evidence type="ECO:0000313" key="3">
    <source>
        <dbReference type="Proteomes" id="UP000186817"/>
    </source>
</evidence>